<organism evidence="2 3">
    <name type="scientific">Coccomyxa viridis</name>
    <dbReference type="NCBI Taxonomy" id="1274662"/>
    <lineage>
        <taxon>Eukaryota</taxon>
        <taxon>Viridiplantae</taxon>
        <taxon>Chlorophyta</taxon>
        <taxon>core chlorophytes</taxon>
        <taxon>Trebouxiophyceae</taxon>
        <taxon>Trebouxiophyceae incertae sedis</taxon>
        <taxon>Coccomyxaceae</taxon>
        <taxon>Coccomyxa</taxon>
    </lineage>
</organism>
<feature type="compositionally biased region" description="Polar residues" evidence="1">
    <location>
        <begin position="220"/>
        <end position="229"/>
    </location>
</feature>
<evidence type="ECO:0000313" key="2">
    <source>
        <dbReference type="EMBL" id="CAL5221426.1"/>
    </source>
</evidence>
<evidence type="ECO:0000256" key="1">
    <source>
        <dbReference type="SAM" id="MobiDB-lite"/>
    </source>
</evidence>
<comment type="caution">
    <text evidence="2">The sequence shown here is derived from an EMBL/GenBank/DDBJ whole genome shotgun (WGS) entry which is preliminary data.</text>
</comment>
<accession>A0ABP1FPT4</accession>
<dbReference type="Proteomes" id="UP001497392">
    <property type="component" value="Unassembled WGS sequence"/>
</dbReference>
<gene>
    <name evidence="2" type="primary">g3613</name>
    <name evidence="2" type="ORF">VP750_LOCUS3085</name>
</gene>
<dbReference type="EMBL" id="CAXHTA020000005">
    <property type="protein sequence ID" value="CAL5221426.1"/>
    <property type="molecule type" value="Genomic_DNA"/>
</dbReference>
<keyword evidence="3" id="KW-1185">Reference proteome</keyword>
<feature type="region of interest" description="Disordered" evidence="1">
    <location>
        <begin position="220"/>
        <end position="256"/>
    </location>
</feature>
<evidence type="ECO:0000313" key="3">
    <source>
        <dbReference type="Proteomes" id="UP001497392"/>
    </source>
</evidence>
<feature type="compositionally biased region" description="Low complexity" evidence="1">
    <location>
        <begin position="234"/>
        <end position="245"/>
    </location>
</feature>
<proteinExistence type="predicted"/>
<sequence length="256" mass="27489">MPSLEFISGEAHSGLEIQHLLVATVVPSQASTLVKELSQAAPLPGLQHLKRVQRLSAASSSAKLLEIILHALPEGPATGHEAQAWAQQDLGAIGVPSAVTDLIARHSLTPRLAKGAKHAPRTREQLAEWSTLWPVSWRQPETVSAAPEDALNADEALEMQRNVLRMLHMAKQPRQGAEDLRRAFFDTLADGQMASFETEQGLTMSEGLSTLSNIAVVLDPQSSQQSKTCGSGRAQLAQAAKQLPQTRPASKAKSNL</sequence>
<protein>
    <submittedName>
        <fullName evidence="2">G3613 protein</fullName>
    </submittedName>
</protein>
<name>A0ABP1FPT4_9CHLO</name>
<reference evidence="2 3" key="1">
    <citation type="submission" date="2024-06" db="EMBL/GenBank/DDBJ databases">
        <authorList>
            <person name="Kraege A."/>
            <person name="Thomma B."/>
        </authorList>
    </citation>
    <scope>NUCLEOTIDE SEQUENCE [LARGE SCALE GENOMIC DNA]</scope>
</reference>